<dbReference type="AlphaFoldDB" id="A0A0A9CI26"/>
<proteinExistence type="predicted"/>
<reference evidence="1" key="1">
    <citation type="submission" date="2014-09" db="EMBL/GenBank/DDBJ databases">
        <authorList>
            <person name="Magalhaes I.L.F."/>
            <person name="Oliveira U."/>
            <person name="Santos F.R."/>
            <person name="Vidigal T.H.D.A."/>
            <person name="Brescovit A.D."/>
            <person name="Santos A.J."/>
        </authorList>
    </citation>
    <scope>NUCLEOTIDE SEQUENCE</scope>
    <source>
        <tissue evidence="1">Shoot tissue taken approximately 20 cm above the soil surface</tissue>
    </source>
</reference>
<reference evidence="1" key="2">
    <citation type="journal article" date="2015" name="Data Brief">
        <title>Shoot transcriptome of the giant reed, Arundo donax.</title>
        <authorList>
            <person name="Barrero R.A."/>
            <person name="Guerrero F.D."/>
            <person name="Moolhuijzen P."/>
            <person name="Goolsby J.A."/>
            <person name="Tidwell J."/>
            <person name="Bellgard S.E."/>
            <person name="Bellgard M.I."/>
        </authorList>
    </citation>
    <scope>NUCLEOTIDE SEQUENCE</scope>
    <source>
        <tissue evidence="1">Shoot tissue taken approximately 20 cm above the soil surface</tissue>
    </source>
</reference>
<protein>
    <submittedName>
        <fullName evidence="1">Uncharacterized protein</fullName>
    </submittedName>
</protein>
<accession>A0A0A9CI26</accession>
<evidence type="ECO:0000313" key="1">
    <source>
        <dbReference type="EMBL" id="JAD75226.1"/>
    </source>
</evidence>
<sequence>MVQGSVRSYNILATVTSELGHHILGLDFLSGRDFTLYKKANLRICCDHTKKKLLGFTMFAVC</sequence>
<organism evidence="1">
    <name type="scientific">Arundo donax</name>
    <name type="common">Giant reed</name>
    <name type="synonym">Donax arundinaceus</name>
    <dbReference type="NCBI Taxonomy" id="35708"/>
    <lineage>
        <taxon>Eukaryota</taxon>
        <taxon>Viridiplantae</taxon>
        <taxon>Streptophyta</taxon>
        <taxon>Embryophyta</taxon>
        <taxon>Tracheophyta</taxon>
        <taxon>Spermatophyta</taxon>
        <taxon>Magnoliopsida</taxon>
        <taxon>Liliopsida</taxon>
        <taxon>Poales</taxon>
        <taxon>Poaceae</taxon>
        <taxon>PACMAD clade</taxon>
        <taxon>Arundinoideae</taxon>
        <taxon>Arundineae</taxon>
        <taxon>Arundo</taxon>
    </lineage>
</organism>
<name>A0A0A9CI26_ARUDO</name>
<dbReference type="EMBL" id="GBRH01222669">
    <property type="protein sequence ID" value="JAD75226.1"/>
    <property type="molecule type" value="Transcribed_RNA"/>
</dbReference>